<sequence>MAHRILSAAPAAALCALLPGRPATRCEARCDARNDAASARCSATDDLRRDGFVVVRGALPPALCARVRADLVAEYGSALAGGEAGRLTLPLPLDHAAMAAVRRLVGTHAALFVDVFGADGSLRTLQAIVALPGAARQHIHADIDAVPGLFYGNGFVALQDVTSDMGPTLFYPGTHTAAFHAARAAHTGRPATMCEATRAPPGDPLADLAPAAMVLRAGDLVLFDACAHHQGTENASREQRVLLQFSFLAGGADARRLPGNIRFMASPDVAAGAVRVRDLLPMPCPRYSTPLGRRYVGTSAARSKRATMLMSDAEVSATARIINNFVDLDYYDEDEEQEIFESGAAPFSVSRLVEDLAASLPNETINLVHSESALPEADAAAFEKRMFDWLLERADLPYLDAADQRCVIHSLLVLLMRSMRKRKSAVGALSDLETHHLVLDVFVKSTIDIFNDAARRRQLAERIEAYVSAIPFFPTPVLAHVIDFFCGHASAVITPVLVETYDEHLRHSDAYAEMALRSAGEVAADAKPFEARLRANLARALAKETGRSRVAALGMNFIPEPHFFIDPFLESINTEKLEDVMRSLVLDDALQRELVHRPLRVPDEADGRAAASVATAAAAAGAAKMRRKRRR</sequence>
<evidence type="ECO:0000313" key="1">
    <source>
        <dbReference type="EMBL" id="KAK7235063.1"/>
    </source>
</evidence>
<dbReference type="InterPro" id="IPR008775">
    <property type="entry name" value="Phytyl_CoA_dOase-like"/>
</dbReference>
<gene>
    <name evidence="1" type="ORF">SO694_00140068</name>
</gene>
<comment type="caution">
    <text evidence="1">The sequence shown here is derived from an EMBL/GenBank/DDBJ whole genome shotgun (WGS) entry which is preliminary data.</text>
</comment>
<dbReference type="Proteomes" id="UP001363151">
    <property type="component" value="Unassembled WGS sequence"/>
</dbReference>
<dbReference type="PANTHER" id="PTHR37563:SF2">
    <property type="entry name" value="PHYTANOYL-COA DIOXYGENASE FAMILY PROTEIN (AFU_ORTHOLOGUE AFUA_2G03330)"/>
    <property type="match status" value="1"/>
</dbReference>
<dbReference type="SUPFAM" id="SSF51197">
    <property type="entry name" value="Clavaminate synthase-like"/>
    <property type="match status" value="1"/>
</dbReference>
<organism evidence="1 2">
    <name type="scientific">Aureococcus anophagefferens</name>
    <name type="common">Harmful bloom alga</name>
    <dbReference type="NCBI Taxonomy" id="44056"/>
    <lineage>
        <taxon>Eukaryota</taxon>
        <taxon>Sar</taxon>
        <taxon>Stramenopiles</taxon>
        <taxon>Ochrophyta</taxon>
        <taxon>Pelagophyceae</taxon>
        <taxon>Pelagomonadales</taxon>
        <taxon>Pelagomonadaceae</taxon>
        <taxon>Aureococcus</taxon>
    </lineage>
</organism>
<accession>A0ABR1FPM2</accession>
<dbReference type="PANTHER" id="PTHR37563">
    <property type="entry name" value="PHYTANOYL-COA DIOXYGENASE FAMILY PROTEIN (AFU_ORTHOLOGUE AFUA_2G03330)"/>
    <property type="match status" value="1"/>
</dbReference>
<keyword evidence="1" id="KW-0560">Oxidoreductase</keyword>
<protein>
    <submittedName>
        <fullName evidence="1">Phytanoyl-CoA dioxygenase</fullName>
    </submittedName>
</protein>
<evidence type="ECO:0000313" key="2">
    <source>
        <dbReference type="Proteomes" id="UP001363151"/>
    </source>
</evidence>
<name>A0ABR1FPM2_AURAN</name>
<keyword evidence="2" id="KW-1185">Reference proteome</keyword>
<keyword evidence="1" id="KW-0223">Dioxygenase</keyword>
<dbReference type="EMBL" id="JBBJCI010000298">
    <property type="protein sequence ID" value="KAK7235063.1"/>
    <property type="molecule type" value="Genomic_DNA"/>
</dbReference>
<dbReference type="Pfam" id="PF05721">
    <property type="entry name" value="PhyH"/>
    <property type="match status" value="1"/>
</dbReference>
<proteinExistence type="predicted"/>
<dbReference type="Gene3D" id="2.60.120.620">
    <property type="entry name" value="q2cbj1_9rhob like domain"/>
    <property type="match status" value="1"/>
</dbReference>
<reference evidence="1 2" key="1">
    <citation type="submission" date="2024-03" db="EMBL/GenBank/DDBJ databases">
        <title>Aureococcus anophagefferens CCMP1851 and Kratosvirus quantuckense: Draft genome of a second virus-susceptible host strain in the model system.</title>
        <authorList>
            <person name="Chase E."/>
            <person name="Truchon A.R."/>
            <person name="Schepens W."/>
            <person name="Wilhelm S.W."/>
        </authorList>
    </citation>
    <scope>NUCLEOTIDE SEQUENCE [LARGE SCALE GENOMIC DNA]</scope>
    <source>
        <strain evidence="1 2">CCMP1851</strain>
    </source>
</reference>
<dbReference type="InterPro" id="IPR051961">
    <property type="entry name" value="Fungal_Metabolite_Diox"/>
</dbReference>
<dbReference type="GO" id="GO:0051213">
    <property type="term" value="F:dioxygenase activity"/>
    <property type="evidence" value="ECO:0007669"/>
    <property type="project" value="UniProtKB-KW"/>
</dbReference>